<evidence type="ECO:0000256" key="3">
    <source>
        <dbReference type="ARBA" id="ARBA00023026"/>
    </source>
</evidence>
<feature type="signal peptide" evidence="4">
    <location>
        <begin position="1"/>
        <end position="18"/>
    </location>
</feature>
<organism evidence="5 6">
    <name type="scientific">Leeia aquatica</name>
    <dbReference type="NCBI Taxonomy" id="2725557"/>
    <lineage>
        <taxon>Bacteria</taxon>
        <taxon>Pseudomonadati</taxon>
        <taxon>Pseudomonadota</taxon>
        <taxon>Betaproteobacteria</taxon>
        <taxon>Neisseriales</taxon>
        <taxon>Leeiaceae</taxon>
        <taxon>Leeia</taxon>
    </lineage>
</organism>
<evidence type="ECO:0008006" key="7">
    <source>
        <dbReference type="Google" id="ProtNLM"/>
    </source>
</evidence>
<dbReference type="GO" id="GO:0005737">
    <property type="term" value="C:cytoplasm"/>
    <property type="evidence" value="ECO:0007669"/>
    <property type="project" value="InterPro"/>
</dbReference>
<dbReference type="Pfam" id="PF03534">
    <property type="entry name" value="SpvB"/>
    <property type="match status" value="1"/>
</dbReference>
<dbReference type="InterPro" id="IPR028994">
    <property type="entry name" value="Integrin_alpha_N"/>
</dbReference>
<keyword evidence="4" id="KW-0732">Signal</keyword>
<dbReference type="GO" id="GO:0005576">
    <property type="term" value="C:extracellular region"/>
    <property type="evidence" value="ECO:0007669"/>
    <property type="project" value="UniProtKB-SubCell"/>
</dbReference>
<comment type="subcellular location">
    <subcellularLocation>
        <location evidence="1">Secreted</location>
    </subcellularLocation>
</comment>
<proteinExistence type="predicted"/>
<evidence type="ECO:0000256" key="2">
    <source>
        <dbReference type="ARBA" id="ARBA00022525"/>
    </source>
</evidence>
<accession>A0A847SF00</accession>
<dbReference type="Gene3D" id="2.40.128.340">
    <property type="match status" value="2"/>
</dbReference>
<reference evidence="5 6" key="1">
    <citation type="submission" date="2020-04" db="EMBL/GenBank/DDBJ databases">
        <title>Draft genome of Leeia sp. IMCC25680.</title>
        <authorList>
            <person name="Song J."/>
            <person name="Cho J.-C."/>
        </authorList>
    </citation>
    <scope>NUCLEOTIDE SEQUENCE [LARGE SCALE GENOMIC DNA]</scope>
    <source>
        <strain evidence="5 6">IMCC25680</strain>
    </source>
</reference>
<dbReference type="InterPro" id="IPR003284">
    <property type="entry name" value="Sal_SpvB"/>
</dbReference>
<dbReference type="Proteomes" id="UP000587991">
    <property type="component" value="Unassembled WGS sequence"/>
</dbReference>
<dbReference type="RefSeq" id="WP_168877439.1">
    <property type="nucleotide sequence ID" value="NZ_JABAIM010000002.1"/>
</dbReference>
<keyword evidence="2" id="KW-0964">Secreted</keyword>
<gene>
    <name evidence="5" type="ORF">HF682_11555</name>
</gene>
<dbReference type="EMBL" id="JABAIM010000002">
    <property type="protein sequence ID" value="NLR75798.1"/>
    <property type="molecule type" value="Genomic_DNA"/>
</dbReference>
<dbReference type="SUPFAM" id="SSF69318">
    <property type="entry name" value="Integrin alpha N-terminal domain"/>
    <property type="match status" value="1"/>
</dbReference>
<evidence type="ECO:0000256" key="4">
    <source>
        <dbReference type="SAM" id="SignalP"/>
    </source>
</evidence>
<keyword evidence="6" id="KW-1185">Reference proteome</keyword>
<evidence type="ECO:0000313" key="6">
    <source>
        <dbReference type="Proteomes" id="UP000587991"/>
    </source>
</evidence>
<comment type="caution">
    <text evidence="5">The sequence shown here is derived from an EMBL/GenBank/DDBJ whole genome shotgun (WGS) entry which is preliminary data.</text>
</comment>
<name>A0A847SF00_9NEIS</name>
<feature type="chain" id="PRO_5032578970" description="Insecticide toxin TcdB middle/N-terminal domain-containing protein" evidence="4">
    <location>
        <begin position="19"/>
        <end position="1323"/>
    </location>
</feature>
<evidence type="ECO:0000256" key="1">
    <source>
        <dbReference type="ARBA" id="ARBA00004613"/>
    </source>
</evidence>
<keyword evidence="3" id="KW-0843">Virulence</keyword>
<protein>
    <recommendedName>
        <fullName evidence="7">Insecticide toxin TcdB middle/N-terminal domain-containing protein</fullName>
    </recommendedName>
</protein>
<evidence type="ECO:0000313" key="5">
    <source>
        <dbReference type="EMBL" id="NLR75798.1"/>
    </source>
</evidence>
<sequence length="1323" mass="142997">MKALSTAPLLLFATIAMAADIPGILQGQFGVGNAGAARYTLPIDVPVGVAGMKPDLALVYNSQAGNGPVGTGWGLAGLSSITRCPKTMAQDNVRGSVNFDANDRFCLDGNRLMLVAGSYGADGSEYRTELESFSKVVAHGSFGSGPAWFEVWGKDGRRHEYGKSPDSRLEMQGLTAAGLVWSISRTEDRKGNYLTYSYLKDDTKGSQLPDRISYGGNATQNTAADLSVSFAYENRADVSTVWQAGKSFAQDKRLISISSNSGVYKLTYNSDMPATAPYFSALKKVQRCLPNGDCLPAVTMSLSSTDKAYSPMAPLGWSNAQGAKNFTSNPETYPLISGDWDGDGRTDFARSEPVGLTFYRATGNGFESFCAPMTAWGNNAGLTSSDVYPLITGDWNGDGKTDWARVTQTGLSFYVSTGSGFNAYDVQPYGVSQGFSSYDKYPIITGDWNGDGRTDWARQDQTSMRFFVSNGTGFSVYVVYEGFATANGYYSVTPYPLVTGDWNGDGKTDWGRVHANGMLFYVSNGQGFSYYGGMSTWSVNAGYTNSVTNPIITGDWNGDGLTDVARQGSSSMEFLVSNGVGFSSFTNVNSWGTQSGFNSSVTYPIITGDWNGDGKTDWARVQQAEMTFFMSNGQGFVRHFGEGRWSVANGFTSSTTYPLLTGDWNGDGRDDWARVQDATFSFFTSEGPQPRVTVFDNTGSRIGLTYAPYTGSTCVQEPASYPLKNICTSFPVVTESRQQPGITSNYRYGGMKAEQGTGRGNFGFRWVEATNSSTGITARQEFGQSWPLIGAPLLSRSSKAGSGNAGILSETQYSYTTIALGNGRQFVAPASQSLLRWDLNGASLPGVTTSNSYDCDAVSTCYGNLLQTNEQTSDGFSKTVTTIYLNQPDTWLIGRPLRSQVQRTVPDSPVVTPPSGDTRVFLVAEYQNKRLDSGNNTGQGYSKGGILRWARADQNYQVSGNWQEIDLGGAADQPASGDPDAGLKCLRDRSQAGCPELAKDLRTLMSEQGAFGLQLSYLRPRQMAVDLNNTPRMRYDISSRSLNYQGCGKPTYRSVGSVTYQFMERTDRYRLLPVAGELRMSVVDIRTDEVSSPAQGFDISKVLEFAQGSQLKQGATLFADPLQGQALVDKDSRYVGAWPALALTQNTDLYFRSTGQVMHSTSVGALARCEDGQLTFIAGFGRDGDRNRFSHAAFARFTPGVTGSSTFSTKEDQQWNACPNVANYNGGNRITISGATNSGSCQFVELLANNYRNVMQAVCTQGELGAVQQCSGENSKGRPTGCTVTEYACISSTTRRSCGTGKDKDCSDVTTVTKTPPNYVVQW</sequence>